<dbReference type="CDD" id="cd12148">
    <property type="entry name" value="fungal_TF_MHR"/>
    <property type="match status" value="1"/>
</dbReference>
<protein>
    <submittedName>
        <fullName evidence="5">Transcriptional regulator family: Fungal Specific TF</fullName>
    </submittedName>
</protein>
<evidence type="ECO:0000256" key="1">
    <source>
        <dbReference type="ARBA" id="ARBA00004123"/>
    </source>
</evidence>
<evidence type="ECO:0000259" key="4">
    <source>
        <dbReference type="PROSITE" id="PS50048"/>
    </source>
</evidence>
<evidence type="ECO:0000313" key="5">
    <source>
        <dbReference type="EMBL" id="KAK4087716.1"/>
    </source>
</evidence>
<gene>
    <name evidence="5" type="ORF">Purlil1_8047</name>
</gene>
<keyword evidence="2" id="KW-0539">Nucleus</keyword>
<dbReference type="SMART" id="SM00066">
    <property type="entry name" value="GAL4"/>
    <property type="match status" value="1"/>
</dbReference>
<dbReference type="InterPro" id="IPR050613">
    <property type="entry name" value="Sec_Metabolite_Reg"/>
</dbReference>
<dbReference type="Pfam" id="PF00172">
    <property type="entry name" value="Zn_clus"/>
    <property type="match status" value="1"/>
</dbReference>
<reference evidence="5 6" key="1">
    <citation type="journal article" date="2024" name="Microbiol. Resour. Announc.">
        <title>Genome annotations for the ascomycete fungi Trichoderma harzianum, Trichoderma aggressivum, and Purpureocillium lilacinum.</title>
        <authorList>
            <person name="Beijen E.P.W."/>
            <person name="Ohm R.A."/>
        </authorList>
    </citation>
    <scope>NUCLEOTIDE SEQUENCE [LARGE SCALE GENOMIC DNA]</scope>
    <source>
        <strain evidence="5 6">CBS 150709</strain>
    </source>
</reference>
<feature type="domain" description="Zn(2)-C6 fungal-type" evidence="4">
    <location>
        <begin position="19"/>
        <end position="51"/>
    </location>
</feature>
<feature type="compositionally biased region" description="Low complexity" evidence="3">
    <location>
        <begin position="67"/>
        <end position="84"/>
    </location>
</feature>
<dbReference type="InterPro" id="IPR001138">
    <property type="entry name" value="Zn2Cys6_DnaBD"/>
</dbReference>
<comment type="caution">
    <text evidence="5">The sequence shown here is derived from an EMBL/GenBank/DDBJ whole genome shotgun (WGS) entry which is preliminary data.</text>
</comment>
<dbReference type="Proteomes" id="UP001287286">
    <property type="component" value="Unassembled WGS sequence"/>
</dbReference>
<dbReference type="PROSITE" id="PS00463">
    <property type="entry name" value="ZN2_CY6_FUNGAL_1"/>
    <property type="match status" value="1"/>
</dbReference>
<dbReference type="PROSITE" id="PS50048">
    <property type="entry name" value="ZN2_CY6_FUNGAL_2"/>
    <property type="match status" value="1"/>
</dbReference>
<dbReference type="PANTHER" id="PTHR31001:SF40">
    <property type="entry name" value="ZN(II)2CYS6 TRANSCRIPTION FACTOR (EUROFUNG)"/>
    <property type="match status" value="1"/>
</dbReference>
<dbReference type="InterPro" id="IPR036864">
    <property type="entry name" value="Zn2-C6_fun-type_DNA-bd_sf"/>
</dbReference>
<feature type="region of interest" description="Disordered" evidence="3">
    <location>
        <begin position="1"/>
        <end position="22"/>
    </location>
</feature>
<keyword evidence="6" id="KW-1185">Reference proteome</keyword>
<evidence type="ECO:0000256" key="3">
    <source>
        <dbReference type="SAM" id="MobiDB-lite"/>
    </source>
</evidence>
<evidence type="ECO:0000256" key="2">
    <source>
        <dbReference type="ARBA" id="ARBA00023242"/>
    </source>
</evidence>
<feature type="region of interest" description="Disordered" evidence="3">
    <location>
        <begin position="52"/>
        <end position="115"/>
    </location>
</feature>
<dbReference type="Gene3D" id="4.10.240.10">
    <property type="entry name" value="Zn(2)-C6 fungal-type DNA-binding domain"/>
    <property type="match status" value="1"/>
</dbReference>
<accession>A0ABR0BUL5</accession>
<sequence length="563" mass="62610">MRMRPYDTLPRRPNGRPQACDPCRRRKVACGHGQPVCMRCTFRNQQRDCTYKYTAGHGSRPSRSRRAATPSRAASSSSSEASAGRSRRHLPLMSQPAADAAPALRTPEDPVAPLNTVDGRPGYLGLTSHSAVYAETRSCLSILQDFPSWLLPEGSDRQDAQQPWDDSELLASPARDMWLVVLPRRVLASLSELFGAPLGSSRSHARLQQLARFLTTNTARPFREELADPEEWLAQFTGANLRWESIGLLFSFNEMGIRGHDKNSPEADEWRRVLILLPCLRRTVVESVLAGDASACCWRFHAESLALVTFLGLRAEANAASDRPTLASEHRRRLAAKTFSRGKVLVVFTGRPPLTGRRYVSTPLPLDLSDEDLLADKATLARAVQSLDSKGWNTKGEVYSATLLRARTVSAFIRDELVEIALGGPQHASLESLVGRQILAKTEFPPSLLHNSRDITYPAVPTSIIYARLLTELDHLQNLFLAERLMLQRGRADNGELFVISFEMVSLTLTLWTHKDRLADLRRDFEWLLMAYGAPGGGILCMELLSPTLSGLHPKHPRLSRAD</sequence>
<comment type="subcellular location">
    <subcellularLocation>
        <location evidence="1">Nucleus</location>
    </subcellularLocation>
</comment>
<organism evidence="5 6">
    <name type="scientific">Purpureocillium lilacinum</name>
    <name type="common">Paecilomyces lilacinus</name>
    <dbReference type="NCBI Taxonomy" id="33203"/>
    <lineage>
        <taxon>Eukaryota</taxon>
        <taxon>Fungi</taxon>
        <taxon>Dikarya</taxon>
        <taxon>Ascomycota</taxon>
        <taxon>Pezizomycotina</taxon>
        <taxon>Sordariomycetes</taxon>
        <taxon>Hypocreomycetidae</taxon>
        <taxon>Hypocreales</taxon>
        <taxon>Ophiocordycipitaceae</taxon>
        <taxon>Purpureocillium</taxon>
    </lineage>
</organism>
<dbReference type="CDD" id="cd00067">
    <property type="entry name" value="GAL4"/>
    <property type="match status" value="1"/>
</dbReference>
<name>A0ABR0BUL5_PURLI</name>
<evidence type="ECO:0000313" key="6">
    <source>
        <dbReference type="Proteomes" id="UP001287286"/>
    </source>
</evidence>
<proteinExistence type="predicted"/>
<dbReference type="EMBL" id="JAWRVI010000030">
    <property type="protein sequence ID" value="KAK4087716.1"/>
    <property type="molecule type" value="Genomic_DNA"/>
</dbReference>
<dbReference type="SUPFAM" id="SSF57701">
    <property type="entry name" value="Zn2/Cys6 DNA-binding domain"/>
    <property type="match status" value="1"/>
</dbReference>
<dbReference type="PANTHER" id="PTHR31001">
    <property type="entry name" value="UNCHARACTERIZED TRANSCRIPTIONAL REGULATORY PROTEIN"/>
    <property type="match status" value="1"/>
</dbReference>